<accession>A0A0V1ALW3</accession>
<evidence type="ECO:0000313" key="1">
    <source>
        <dbReference type="EMBL" id="KRY25809.1"/>
    </source>
</evidence>
<organism evidence="1 2">
    <name type="scientific">Trichinella spiralis</name>
    <name type="common">Trichina worm</name>
    <dbReference type="NCBI Taxonomy" id="6334"/>
    <lineage>
        <taxon>Eukaryota</taxon>
        <taxon>Metazoa</taxon>
        <taxon>Ecdysozoa</taxon>
        <taxon>Nematoda</taxon>
        <taxon>Enoplea</taxon>
        <taxon>Dorylaimia</taxon>
        <taxon>Trichinellida</taxon>
        <taxon>Trichinellidae</taxon>
        <taxon>Trichinella</taxon>
    </lineage>
</organism>
<evidence type="ECO:0000313" key="2">
    <source>
        <dbReference type="Proteomes" id="UP000054776"/>
    </source>
</evidence>
<protein>
    <submittedName>
        <fullName evidence="1">Uncharacterized protein</fullName>
    </submittedName>
</protein>
<proteinExistence type="predicted"/>
<comment type="caution">
    <text evidence="1">The sequence shown here is derived from an EMBL/GenBank/DDBJ whole genome shotgun (WGS) entry which is preliminary data.</text>
</comment>
<dbReference type="AlphaFoldDB" id="A0A0V1ALW3"/>
<feature type="non-terminal residue" evidence="1">
    <location>
        <position position="1"/>
    </location>
</feature>
<dbReference type="Proteomes" id="UP000054776">
    <property type="component" value="Unassembled WGS sequence"/>
</dbReference>
<reference evidence="1 2" key="1">
    <citation type="submission" date="2015-01" db="EMBL/GenBank/DDBJ databases">
        <title>Evolution of Trichinella species and genotypes.</title>
        <authorList>
            <person name="Korhonen P.K."/>
            <person name="Edoardo P."/>
            <person name="Giuseppe L.R."/>
            <person name="Gasser R.B."/>
        </authorList>
    </citation>
    <scope>NUCLEOTIDE SEQUENCE [LARGE SCALE GENOMIC DNA]</scope>
    <source>
        <strain evidence="1">ISS3</strain>
    </source>
</reference>
<dbReference type="InParanoid" id="A0A0V1ALW3"/>
<sequence>LCYRVVCLSSYFTAFFFYSDAKENAGSIDHDDHIVPCLRYGASTRLCI</sequence>
<gene>
    <name evidence="1" type="ORF">T01_1453</name>
</gene>
<name>A0A0V1ALW3_TRISP</name>
<keyword evidence="2" id="KW-1185">Reference proteome</keyword>
<dbReference type="EMBL" id="JYDH01000716">
    <property type="protein sequence ID" value="KRY25809.1"/>
    <property type="molecule type" value="Genomic_DNA"/>
</dbReference>